<evidence type="ECO:0000256" key="10">
    <source>
        <dbReference type="SAM" id="MobiDB-lite"/>
    </source>
</evidence>
<comment type="function">
    <text evidence="9">Transcription factor that binds specifically to a 5'-AA[AG]G-3' consensus core sequence.</text>
</comment>
<keyword evidence="13" id="KW-1185">Reference proteome</keyword>
<evidence type="ECO:0000256" key="7">
    <source>
        <dbReference type="ARBA" id="ARBA00023242"/>
    </source>
</evidence>
<keyword evidence="4 9" id="KW-0805">Transcription regulation</keyword>
<feature type="region of interest" description="Disordered" evidence="10">
    <location>
        <begin position="166"/>
        <end position="188"/>
    </location>
</feature>
<sequence>MDSAQWPQGMVMKPMEEIIPTTDYSPKLCNNNPLEGKVRPQKEQALNCPRCNSTNTKFCYYNNYNLSQPRYFCKACRRYWTEGGTLRNIPVGGGSRKNKRSSTSVVSSANSNPSTKKINNPQDLSILPPPIIYQNPTKIHEGQDLNLGFTSEHDFKTFTELIQAPSFDNDNHGHSNNKDKFPTSTQSSHQLSPMELLTGITPSSKGFNSFIPIIPPQVTDSNNLYSTSGFTMPVELKPSLDFSLYGLGNNNNSGFGGTLQNVHQDQGNSRFLFPFEDLNLKQASTNSTATTDQHVQRNTKQQNNNTNNGNSTDYWNGVLGGRGTW</sequence>
<proteinExistence type="predicted"/>
<dbReference type="PROSITE" id="PS01361">
    <property type="entry name" value="ZF_DOF_1"/>
    <property type="match status" value="1"/>
</dbReference>
<dbReference type="InterPro" id="IPR045174">
    <property type="entry name" value="Dof"/>
</dbReference>
<protein>
    <recommendedName>
        <fullName evidence="9">Dof zinc finger protein</fullName>
    </recommendedName>
</protein>
<dbReference type="Proteomes" id="UP001454036">
    <property type="component" value="Unassembled WGS sequence"/>
</dbReference>
<organism evidence="12 13">
    <name type="scientific">Lithospermum erythrorhizon</name>
    <name type="common">Purple gromwell</name>
    <name type="synonym">Lithospermum officinale var. erythrorhizon</name>
    <dbReference type="NCBI Taxonomy" id="34254"/>
    <lineage>
        <taxon>Eukaryota</taxon>
        <taxon>Viridiplantae</taxon>
        <taxon>Streptophyta</taxon>
        <taxon>Embryophyta</taxon>
        <taxon>Tracheophyta</taxon>
        <taxon>Spermatophyta</taxon>
        <taxon>Magnoliopsida</taxon>
        <taxon>eudicotyledons</taxon>
        <taxon>Gunneridae</taxon>
        <taxon>Pentapetalae</taxon>
        <taxon>asterids</taxon>
        <taxon>lamiids</taxon>
        <taxon>Boraginales</taxon>
        <taxon>Boraginaceae</taxon>
        <taxon>Boraginoideae</taxon>
        <taxon>Lithospermeae</taxon>
        <taxon>Lithospermum</taxon>
    </lineage>
</organism>
<dbReference type="GO" id="GO:0005634">
    <property type="term" value="C:nucleus"/>
    <property type="evidence" value="ECO:0007669"/>
    <property type="project" value="UniProtKB-SubCell"/>
</dbReference>
<feature type="compositionally biased region" description="Basic and acidic residues" evidence="10">
    <location>
        <begin position="169"/>
        <end position="181"/>
    </location>
</feature>
<evidence type="ECO:0000256" key="4">
    <source>
        <dbReference type="ARBA" id="ARBA00023015"/>
    </source>
</evidence>
<keyword evidence="3 9" id="KW-0862">Zinc</keyword>
<evidence type="ECO:0000313" key="12">
    <source>
        <dbReference type="EMBL" id="GAA0163163.1"/>
    </source>
</evidence>
<dbReference type="PROSITE" id="PS50884">
    <property type="entry name" value="ZF_DOF_2"/>
    <property type="match status" value="1"/>
</dbReference>
<evidence type="ECO:0000256" key="1">
    <source>
        <dbReference type="ARBA" id="ARBA00022723"/>
    </source>
</evidence>
<accession>A0AAV3QHP0</accession>
<keyword evidence="6 9" id="KW-0804">Transcription</keyword>
<dbReference type="GO" id="GO:0003677">
    <property type="term" value="F:DNA binding"/>
    <property type="evidence" value="ECO:0007669"/>
    <property type="project" value="UniProtKB-UniRule"/>
</dbReference>
<dbReference type="AlphaFoldDB" id="A0AAV3QHP0"/>
<evidence type="ECO:0000256" key="2">
    <source>
        <dbReference type="ARBA" id="ARBA00022771"/>
    </source>
</evidence>
<evidence type="ECO:0000313" key="13">
    <source>
        <dbReference type="Proteomes" id="UP001454036"/>
    </source>
</evidence>
<comment type="subcellular location">
    <subcellularLocation>
        <location evidence="8 9">Nucleus</location>
    </subcellularLocation>
</comment>
<feature type="compositionally biased region" description="Low complexity" evidence="10">
    <location>
        <begin position="296"/>
        <end position="316"/>
    </location>
</feature>
<feature type="region of interest" description="Disordered" evidence="10">
    <location>
        <begin position="285"/>
        <end position="325"/>
    </location>
</feature>
<evidence type="ECO:0000256" key="5">
    <source>
        <dbReference type="ARBA" id="ARBA00023125"/>
    </source>
</evidence>
<name>A0AAV3QHP0_LITER</name>
<keyword evidence="2 8" id="KW-0863">Zinc-finger</keyword>
<dbReference type="PANTHER" id="PTHR31992">
    <property type="entry name" value="DOF ZINC FINGER PROTEIN DOF1.4-RELATED"/>
    <property type="match status" value="1"/>
</dbReference>
<gene>
    <name evidence="12" type="ORF">LIER_43635</name>
</gene>
<dbReference type="PANTHER" id="PTHR31992:SF285">
    <property type="entry name" value="DOF ZINC FINGER PROTEIN DOF4.6"/>
    <property type="match status" value="1"/>
</dbReference>
<evidence type="ECO:0000256" key="9">
    <source>
        <dbReference type="RuleBase" id="RU369094"/>
    </source>
</evidence>
<feature type="domain" description="Dof-type" evidence="11">
    <location>
        <begin position="46"/>
        <end position="100"/>
    </location>
</feature>
<dbReference type="Pfam" id="PF02701">
    <property type="entry name" value="Zn_ribbon_Dof"/>
    <property type="match status" value="1"/>
</dbReference>
<dbReference type="EMBL" id="BAABME010037030">
    <property type="protein sequence ID" value="GAA0163163.1"/>
    <property type="molecule type" value="Genomic_DNA"/>
</dbReference>
<evidence type="ECO:0000256" key="6">
    <source>
        <dbReference type="ARBA" id="ARBA00023163"/>
    </source>
</evidence>
<evidence type="ECO:0000256" key="3">
    <source>
        <dbReference type="ARBA" id="ARBA00022833"/>
    </source>
</evidence>
<reference evidence="12 13" key="1">
    <citation type="submission" date="2024-01" db="EMBL/GenBank/DDBJ databases">
        <title>The complete chloroplast genome sequence of Lithospermum erythrorhizon: insights into the phylogenetic relationship among Boraginaceae species and the maternal lineages of purple gromwells.</title>
        <authorList>
            <person name="Okada T."/>
            <person name="Watanabe K."/>
        </authorList>
    </citation>
    <scope>NUCLEOTIDE SEQUENCE [LARGE SCALE GENOMIC DNA]</scope>
</reference>
<dbReference type="InterPro" id="IPR003851">
    <property type="entry name" value="Znf_Dof"/>
</dbReference>
<comment type="caution">
    <text evidence="12">The sequence shown here is derived from an EMBL/GenBank/DDBJ whole genome shotgun (WGS) entry which is preliminary data.</text>
</comment>
<evidence type="ECO:0000259" key="11">
    <source>
        <dbReference type="PROSITE" id="PS50884"/>
    </source>
</evidence>
<feature type="region of interest" description="Disordered" evidence="10">
    <location>
        <begin position="87"/>
        <end position="127"/>
    </location>
</feature>
<dbReference type="GO" id="GO:0008270">
    <property type="term" value="F:zinc ion binding"/>
    <property type="evidence" value="ECO:0007669"/>
    <property type="project" value="UniProtKB-KW"/>
</dbReference>
<evidence type="ECO:0000256" key="8">
    <source>
        <dbReference type="PROSITE-ProRule" id="PRU00071"/>
    </source>
</evidence>
<keyword evidence="1 9" id="KW-0479">Metal-binding</keyword>
<dbReference type="GO" id="GO:0003700">
    <property type="term" value="F:DNA-binding transcription factor activity"/>
    <property type="evidence" value="ECO:0007669"/>
    <property type="project" value="UniProtKB-UniRule"/>
</dbReference>
<feature type="compositionally biased region" description="Low complexity" evidence="10">
    <location>
        <begin position="101"/>
        <end position="115"/>
    </location>
</feature>
<keyword evidence="5 8" id="KW-0238">DNA-binding</keyword>
<keyword evidence="7 8" id="KW-0539">Nucleus</keyword>